<accession>A0A6A7BG92</accession>
<feature type="region of interest" description="Disordered" evidence="1">
    <location>
        <begin position="82"/>
        <end position="168"/>
    </location>
</feature>
<dbReference type="EMBL" id="MU006292">
    <property type="protein sequence ID" value="KAF2854461.1"/>
    <property type="molecule type" value="Genomic_DNA"/>
</dbReference>
<evidence type="ECO:0000313" key="2">
    <source>
        <dbReference type="EMBL" id="KAF2854461.1"/>
    </source>
</evidence>
<dbReference type="Proteomes" id="UP000799423">
    <property type="component" value="Unassembled WGS sequence"/>
</dbReference>
<evidence type="ECO:0000313" key="3">
    <source>
        <dbReference type="Proteomes" id="UP000799423"/>
    </source>
</evidence>
<dbReference type="AlphaFoldDB" id="A0A6A7BG92"/>
<keyword evidence="3" id="KW-1185">Reference proteome</keyword>
<sequence length="168" mass="17618">MKSADDTYLGVVGLPPLIGRCRVWAGPSTGGGSPVGVSDGSGDGVEKSETYLGVVGLPPLTGTPALGMSPIEVSIAVRRGDRVNSQQSGVPATSDIPYGGRSHSGTMILEPRRGNDFVGECRGRKKEGERGREEPYLCVEPRRATPPGPACWDPARRVQMGESTVTAR</sequence>
<gene>
    <name evidence="2" type="ORF">T440DRAFT_234184</name>
</gene>
<organism evidence="2 3">
    <name type="scientific">Plenodomus tracheiphilus IPT5</name>
    <dbReference type="NCBI Taxonomy" id="1408161"/>
    <lineage>
        <taxon>Eukaryota</taxon>
        <taxon>Fungi</taxon>
        <taxon>Dikarya</taxon>
        <taxon>Ascomycota</taxon>
        <taxon>Pezizomycotina</taxon>
        <taxon>Dothideomycetes</taxon>
        <taxon>Pleosporomycetidae</taxon>
        <taxon>Pleosporales</taxon>
        <taxon>Pleosporineae</taxon>
        <taxon>Leptosphaeriaceae</taxon>
        <taxon>Plenodomus</taxon>
    </lineage>
</organism>
<proteinExistence type="predicted"/>
<feature type="compositionally biased region" description="Basic and acidic residues" evidence="1">
    <location>
        <begin position="110"/>
        <end position="143"/>
    </location>
</feature>
<name>A0A6A7BG92_9PLEO</name>
<reference evidence="2" key="1">
    <citation type="submission" date="2020-01" db="EMBL/GenBank/DDBJ databases">
        <authorList>
            <consortium name="DOE Joint Genome Institute"/>
            <person name="Haridas S."/>
            <person name="Albert R."/>
            <person name="Binder M."/>
            <person name="Bloem J."/>
            <person name="Labutti K."/>
            <person name="Salamov A."/>
            <person name="Andreopoulos B."/>
            <person name="Baker S.E."/>
            <person name="Barry K."/>
            <person name="Bills G."/>
            <person name="Bluhm B.H."/>
            <person name="Cannon C."/>
            <person name="Castanera R."/>
            <person name="Culley D.E."/>
            <person name="Daum C."/>
            <person name="Ezra D."/>
            <person name="Gonzalez J.B."/>
            <person name="Henrissat B."/>
            <person name="Kuo A."/>
            <person name="Liang C."/>
            <person name="Lipzen A."/>
            <person name="Lutzoni F."/>
            <person name="Magnuson J."/>
            <person name="Mondo S."/>
            <person name="Nolan M."/>
            <person name="Ohm R."/>
            <person name="Pangilinan J."/>
            <person name="Park H.-J."/>
            <person name="Ramirez L."/>
            <person name="Alfaro M."/>
            <person name="Sun H."/>
            <person name="Tritt A."/>
            <person name="Yoshinaga Y."/>
            <person name="Zwiers L.-H."/>
            <person name="Turgeon B.G."/>
            <person name="Goodwin S.B."/>
            <person name="Spatafora J.W."/>
            <person name="Crous P.W."/>
            <person name="Grigoriev I.V."/>
        </authorList>
    </citation>
    <scope>NUCLEOTIDE SEQUENCE</scope>
    <source>
        <strain evidence="2">IPT5</strain>
    </source>
</reference>
<protein>
    <submittedName>
        <fullName evidence="2">Uncharacterized protein</fullName>
    </submittedName>
</protein>
<evidence type="ECO:0000256" key="1">
    <source>
        <dbReference type="SAM" id="MobiDB-lite"/>
    </source>
</evidence>